<sequence length="219" mass="24143">MLSSRPPLEPAKAAEALFLDDVHVKLHFENKDVDVKAYMQTAHRSTAIAQWVYMFAGLTGSAMCAQGCAPLDTRCWPSTVCSLRPQCWSLWVHPRHPPNTDRRCSGAITDKNKERKQGEYKNCEGAAGLQEKDGPQCKAALLWWGCPLLASFCACAGGRSPAPLAACRLCRHRLPHPGLDGYCVPCTMHICFEDIKGSSPGGKRDAKSKKKDKECEQKK</sequence>
<evidence type="ECO:0000256" key="1">
    <source>
        <dbReference type="SAM" id="MobiDB-lite"/>
    </source>
</evidence>
<proteinExistence type="predicted"/>
<protein>
    <submittedName>
        <fullName evidence="2">Uncharacterized protein</fullName>
    </submittedName>
</protein>
<dbReference type="EMBL" id="JARGDH010000006">
    <property type="protein sequence ID" value="KAL0265833.1"/>
    <property type="molecule type" value="Genomic_DNA"/>
</dbReference>
<reference evidence="2" key="1">
    <citation type="journal article" date="2024" name="Gigascience">
        <title>Chromosome-level genome of the poultry shaft louse Menopon gallinae provides insight into the host-switching and adaptive evolution of parasitic lice.</title>
        <authorList>
            <person name="Xu Y."/>
            <person name="Ma L."/>
            <person name="Liu S."/>
            <person name="Liang Y."/>
            <person name="Liu Q."/>
            <person name="He Z."/>
            <person name="Tian L."/>
            <person name="Duan Y."/>
            <person name="Cai W."/>
            <person name="Li H."/>
            <person name="Song F."/>
        </authorList>
    </citation>
    <scope>NUCLEOTIDE SEQUENCE</scope>
    <source>
        <strain evidence="2">Cailab_2023a</strain>
    </source>
</reference>
<feature type="region of interest" description="Disordered" evidence="1">
    <location>
        <begin position="196"/>
        <end position="219"/>
    </location>
</feature>
<evidence type="ECO:0000313" key="2">
    <source>
        <dbReference type="EMBL" id="KAL0265833.1"/>
    </source>
</evidence>
<organism evidence="2">
    <name type="scientific">Menopon gallinae</name>
    <name type="common">poultry shaft louse</name>
    <dbReference type="NCBI Taxonomy" id="328185"/>
    <lineage>
        <taxon>Eukaryota</taxon>
        <taxon>Metazoa</taxon>
        <taxon>Ecdysozoa</taxon>
        <taxon>Arthropoda</taxon>
        <taxon>Hexapoda</taxon>
        <taxon>Insecta</taxon>
        <taxon>Pterygota</taxon>
        <taxon>Neoptera</taxon>
        <taxon>Paraneoptera</taxon>
        <taxon>Psocodea</taxon>
        <taxon>Troctomorpha</taxon>
        <taxon>Phthiraptera</taxon>
        <taxon>Amblycera</taxon>
        <taxon>Menoponidae</taxon>
        <taxon>Menopon</taxon>
    </lineage>
</organism>
<dbReference type="AlphaFoldDB" id="A0AAW2H899"/>
<name>A0AAW2H899_9NEOP</name>
<accession>A0AAW2H899</accession>
<comment type="caution">
    <text evidence="2">The sequence shown here is derived from an EMBL/GenBank/DDBJ whole genome shotgun (WGS) entry which is preliminary data.</text>
</comment>
<gene>
    <name evidence="2" type="ORF">PYX00_011551</name>
</gene>